<dbReference type="Gene3D" id="3.40.50.1820">
    <property type="entry name" value="alpha/beta hydrolase"/>
    <property type="match status" value="1"/>
</dbReference>
<dbReference type="Gene3D" id="3.40.50.12780">
    <property type="entry name" value="N-terminal domain of ligase-like"/>
    <property type="match status" value="1"/>
</dbReference>
<feature type="domain" description="Carrier" evidence="7">
    <location>
        <begin position="4828"/>
        <end position="4902"/>
    </location>
</feature>
<dbReference type="InParanoid" id="A0A090M820"/>
<evidence type="ECO:0000259" key="8">
    <source>
        <dbReference type="PROSITE" id="PS52004"/>
    </source>
</evidence>
<feature type="domain" description="Ketosynthase family 3 (KS3)" evidence="8">
    <location>
        <begin position="3774"/>
        <end position="4168"/>
    </location>
</feature>
<dbReference type="InterPro" id="IPR057326">
    <property type="entry name" value="KR_dom"/>
</dbReference>
<dbReference type="KEGG" id="ota:OT_ostta02g04200"/>
<dbReference type="InterPro" id="IPR013968">
    <property type="entry name" value="PKS_KR"/>
</dbReference>
<protein>
    <submittedName>
        <fullName evidence="10">Polyketide synthase/Fatty acid synthase, KR</fullName>
    </submittedName>
</protein>
<dbReference type="Gene3D" id="3.10.129.110">
    <property type="entry name" value="Polyketide synthase dehydratase"/>
    <property type="match status" value="1"/>
</dbReference>
<feature type="domain" description="Carrier" evidence="7">
    <location>
        <begin position="6580"/>
        <end position="6657"/>
    </location>
</feature>
<dbReference type="GO" id="GO:0006633">
    <property type="term" value="P:fatty acid biosynthetic process"/>
    <property type="evidence" value="ECO:0007669"/>
    <property type="project" value="InterPro"/>
</dbReference>
<dbReference type="InterPro" id="IPR009081">
    <property type="entry name" value="PP-bd_ACP"/>
</dbReference>
<dbReference type="InterPro" id="IPR042104">
    <property type="entry name" value="PKS_dehydratase_sf"/>
</dbReference>
<evidence type="ECO:0000256" key="1">
    <source>
        <dbReference type="ARBA" id="ARBA00022450"/>
    </source>
</evidence>
<dbReference type="InterPro" id="IPR000873">
    <property type="entry name" value="AMP-dep_synth/lig_dom"/>
</dbReference>
<dbReference type="GO" id="GO:0004315">
    <property type="term" value="F:3-oxoacyl-[acyl-carrier-protein] synthase activity"/>
    <property type="evidence" value="ECO:0007669"/>
    <property type="project" value="InterPro"/>
</dbReference>
<dbReference type="PROSITE" id="PS50075">
    <property type="entry name" value="CARRIER"/>
    <property type="match status" value="6"/>
</dbReference>
<feature type="domain" description="Carrier" evidence="7">
    <location>
        <begin position="3687"/>
        <end position="3761"/>
    </location>
</feature>
<keyword evidence="2" id="KW-0597">Phosphoprotein</keyword>
<dbReference type="PROSITE" id="PS52019">
    <property type="entry name" value="PKS_MFAS_DH"/>
    <property type="match status" value="1"/>
</dbReference>
<proteinExistence type="predicted"/>
<dbReference type="SUPFAM" id="SSF53901">
    <property type="entry name" value="Thiolase-like"/>
    <property type="match status" value="9"/>
</dbReference>
<dbReference type="Gene3D" id="3.10.129.10">
    <property type="entry name" value="Hotdog Thioesterase"/>
    <property type="match status" value="2"/>
</dbReference>
<dbReference type="InterPro" id="IPR049551">
    <property type="entry name" value="PKS_DH_C"/>
</dbReference>
<keyword evidence="3" id="KW-0808">Transferase</keyword>
<dbReference type="InterPro" id="IPR020841">
    <property type="entry name" value="PKS_Beta-ketoAc_synthase_dom"/>
</dbReference>
<dbReference type="GeneID" id="9835612"/>
<feature type="domain" description="Ketosynthase family 3 (KS3)" evidence="8">
    <location>
        <begin position="4907"/>
        <end position="5327"/>
    </location>
</feature>
<dbReference type="PANTHER" id="PTHR43775:SF37">
    <property type="entry name" value="SI:DKEY-61P9.11"/>
    <property type="match status" value="1"/>
</dbReference>
<comment type="caution">
    <text evidence="5">Lacks conserved residue(s) required for the propagation of feature annotation.</text>
</comment>
<evidence type="ECO:0000256" key="4">
    <source>
        <dbReference type="ARBA" id="ARBA00022737"/>
    </source>
</evidence>
<sequence>MSIDALDVVIRCEIETRKTSGGDGASRTSEVAEKTACVVRTSERASERFPRAVFVDARRKRRRRKLDGDERARRLAVRIRDGCVERTRRVAKALGMDVVGATRADVGAIRSNEVDDDGATGRTCAPVLFSRTSATKSVKASIDIADEAHAEAIRAIRALCGSRSLGRAYAVESANHESTTTHVLIGDDVENIEDAKFGVAVTTRHSVRTMREYRPRWRRWLPSGARWAENAKREMSVSAKKTLEVDSVTVAEPIAEDDWTWHFLDTGSTADGLLRIACARADGREDLAAAAVEIVDSQRLERSVAFSYMELFDLAVHTATFMRDTLGAEPGHVVGVLSRNSHEVFVLHHACAMARVKLLNLNTHLVARELSYIVRDAGCRFIFARASHADTIQEAMRSHERPDWNAVVWLDSDVNKYPRAVRNFDWELDVASHQSPTRALVVYNRELASVKDAHLYYTSGTTGNPKGVILTHDIVRTHAHATSNEMRLNASDVWLHAAPMFHLVDAFAIYSITEVGGRHVFLPTFEASTLLRVIAFERITVSNLASSMVTILSHNPVAEVCDLSSLRVMSCGGSPLPPTVVARAISLFGCEFFVSYGMTECCGKISMSILTDEFRESSSPESQLDSICTSGRPFSLMSVKITSIDNPNEHVPFDGKTVGDVRVRGPTVFAGYLNDREATRRAFDDDGWFSTGDLGVMRPDGFIVIVDRKKDMILCGGENVYCVEVERVLHAHNLVQQAAVFGVPHPIMGESVHAAVTLRSISDMRDVKALESRIITHCTGFLSQYKCPTEVHIMEKFPMNASGKILKTNLRKIVTDEAYRRHAHDTSTLRRQFFPTVLSRASRCEVRSKDTSEDIRGVESYISVLKPVESRGDDRMTPYGSRWFVVGAMGGLRNSLQSLGVEVRAFDSASIAVTEDWFEHASRYRSLLREAKSGDTVLLAECLASVEDVSLDHVDRSVASATYLSCGLVISLMRAIDSLELTGVRVIVLTSNAFVASDESELEGIPNGRVINAPVIGICRVLRREHPSLDLFTIDIPRDNDMTPEMLKVVFSRMFENDGTLAEREMVINSSSISVPRLVRAKLPLSASNGGSVVIKGASCVIIGGLGALGLLHLKFLSDTYGIRRFILTGRTVRDETIENLRRTANEGSSTVVIDIAAADCCDADQARAVFALAEPVAITMHLAGVLSEGLAVDETRASFVVGTEAKIIGSLNMFRELSKRSSLIAVTSTSIFGLIGQSCLTAYAAANAFQDALCVVSDRLAENGPRRVIAIQWGTWDEDGMAMRSGSIFRTYWISLGMGFLAPRSALEFVSRVIDSSTVAPSIACFPPTDWTRFHDNTRAIGLLPALIEECLLPFEESSSESVSSDCRSDAPLLSLGNVSVVRSVVLDMLGEKHIDDDAPLMSVGLTSARAIQLAHKLATALGIDVPTTLAFDHPTLRLISKHFSSRSMETVPINEPVVNERKYERVFLVASAGCAPDSADHGIFPIGGDAVRSVPKTRWDTCDVNNQGALLCGFGAFVHNAAMFDSTLFNVSIAEACIIDPQQRLVLHSVASLPKFGSNVSVHVGVSQVEYPRMHFIARSEALSPYYATSAHLSVASGRIAYVFALTGCAESIDTACSSSLVAIARGYVSRESAVAGGVNLTLDVTWSLACNAANMLSADGRCKTLDCSADGYVRAEHASMMLIAVRVEADVIVAGVAVNQDGRSSTLTAPNGPSQTRAIITAYGNDCDVEVVSMHGTGTALGDPIEVSALRNAVRSEVVTRVLANKSLMGHAEPASGVSSLLLAADAIQLESSVAMTHVRSINPYLTSCDAELMLAIPRQRVAMSMERSASASAFAFMGTNAHCVVRLNVYPGKTVAVSSITPIHDQASRWCTRASHAWIKTGGIAPWGGRVMYTATIIGVPSSASLLDHAIHGEPIAPGTSLIELFLESFTQSVSDGGHHGRDIVVPHAMRLVSDQKQRAVFMNVITRRDGRVSVTSGPLCRAQTHLYGRVDRVRVVIRSLTNSASYVNVTGQRHLLARLTRPSDTMDEQSGSVNVNAYVLDAAIHLAEGVLQFDGGCAARVPAALDSVFCAHRRRGDAWREPRTISSTCSIAQNAHIVRGQRVCHDHIVPGTSLRRLDIRPPFGSRSRALFRTVAPNKNATKYAAARLTATPKYPRNIRMCVRSNVDDGYRTKDSVTRGMSAFTQYLSEDVVLRTTGACCNVFDLSSALLGASRCATHELFSKTSVACVDRHIACVDRASDSITNEDAFQAMSLAHGTQSSRTLVVDSYIESVRTLDRRRHFKSKVLSLCFADQASFNSLLVYGGTGALGARAAKDFAECYSSGHVALIGRSGRSALDINSYASIMRALRLDATALEDSVIAQTFTVQSNVAYASGVLADASWSNLTSRSLLATCAPKLNTARDWMDLSAPIGCRTYFSSATAFVGNTGQTVYGAANATLDRRAGAAATAGVNSVSIQWGAFAGGGMASGVEDRMMRTGIGLLPPDRGLTLLRTVFSRIILSAHQFCISAFDWQVYVSKHPVSSSSPFFANVIEQTRGHSKESTKSSFGDFSAPTRRASVLSKRVDVQRAINDALKSVLGREVTVESPFFELGMDSISSVEFVTSLETALDRRLPATLVFDYPSPKALAIFIDSLDTSAVSVLRTHEPSVESRAGKSMTDVIITASSDVPGCRALNRGIGAIPWRADDRVSTITRERWDVERCIQVPRFAGIYFGNDWHSFDGDAFGLKLNEIAVMDPQQRLTLRHAAEALRTRPCVDAQSLTCGVFIGAATNDYKSLVIDAGVFESPFVSTGCAFISVIAGRISYTLDLSGPSLSIDTACSSGLCATHFAHEDKSSTIRIIGSVNSLLDANSSFMFAQAGMLAADGRCKTLDASADGYARAEACAVVVIVRDSTMTNIGVVAVDGSAVNQDGRSSSLTAPNGPAQARVIRASAAKSGVSRTISSLHGTGTALGDPIEIGAMNDARDDDVPIVVLVATKTSCAHSESPAGLIGLIGAASVLSAKCAAHMLHLRRANTYLERALAEKSNIAARTSCAISDIRASGASAFAFQGTNACASTIISLIDGHRSAFYTCKRSVVRHAHHRTLPLVIAPACVRASTYLRSRETHEVQLTPGTSMFDHRVRDRPVLPGAAYLCITAQCAGLLTYMSVCRFTVDCVAFCAPLALTTDENTSLSIAFRLGRAEFTSLSARAVMFAKAQISKMRCITTSPSLKWKYPDISEAHVVVVGNISPSSNFLEESKAWAELDSSFHFLSATWEREANLLRIPSSVDAFVHMSRIESRGVALVPSVVTSEHTSRGSSVRGLRTTAIRPPKSQTDALTGTYVLTAARRISSRPDAQFQYVDVRDERGIVAAMQTTTPFDSALLTPRCHSFGIVASMRSAAMETRTASEVRVSTAYARCIARTSHHHDSSRRDFASLVRSERDEYAQVCIIGGAGALGQAMTNYFSSSEYHRVAWTSTTGRARVILSLDCEKELHISLCSTIASEHIASTFIMRASGVLKDAVIANFTVRDARSVMAAKCAGRTMFDDGIIPTWRDRTFTSIAGMLGSLGQAAYAGANELMDYRCRNRMYYGLDAKSIQYGPWAGGGMGNDSVVRSRMRTLGVSYMNPTDALVATSALNRLDAPIVTCVAAINWKTYALSTHRVDDEMFNIITNRVKQSDRPATVNEVQLKPAHRREMNSLRLETLERVIECVEQATGLRSDSEMPFMESGVDSVSSMDLSSELSRTFSITLPATFLFDNPTPKAAAEFIVGAFRAKASDSQLTRAAKQPVRTDVNDRFVLINTHVASEAKPAEMLDGTQRIPHNKWNLDDLRRERLAASFMNFIRDLDAFDGEAFGVRMEEARRIDPQQRLALRAAMIAVDASKSGLAVFLGIASRDYCDLVNRNGIFSASTYDAVGSFGSVASGRISFAYDFKGPSTSIDTACSSALVSAHQCRTEMLMGTVCAALVGGVNVILHPRVTEQFNRAGMLSPSGRCQTLDASADGYVRAEACRFIRMELVNKCAGVNLRSSAINQDGRSSALTAPNGPSQRDVIAMCQHDPRGACFFLHLHGTGTPLGDPIEISALSALAGETSSIDLDASKSWFGHGEPASGVVAMTHLLSELATRCAIGMRNLAHFNPYVVTSARWMYVARVPSSRECTRCGTSSFAFQGSNAHVGVDFNSQEDAAVKLDCWQTLNARRAWCEPRTFQSVPRVHLTIGRDMRFVGDVRVVAGVEDHRVSGKILFPAAGMLHAALCSGLACADCATLCASATIPSSLEIVKESTSYELVVRRLDGSCALVARSRTRFKAYLRAAVPCQRNANNMDETLVITHERARAVHATPVDPETVYEALRRRGLDYGPYFRVLRNIRRGLRSRIAVIADVKCVVGQIAAMDGIMQLAAPMDVETPLAIPIGAEACFGGISDVARACAWAHASSLTSSSHAMVSENISNWSCIQRLRAKTLNSRSTTSTLSATRYFTKRCAESHPPEKYFGVSTADYSRVAVSCAQCFSRCRAQDTDVQVAGVHIDHTLGAVKSAASEFGSAIDASESRVHESYAHVERLEVERPLRKRAQRLSECIRTKSTHSKETHVIGAFGSLGLVTTKTTLIIRSSTVLMSGRLGRGNFNMASESMILPRLIRATSRDAATRTPQRTIEDSRNIFVAGALADGLISRLTARSFRIVFAPKTESALKFSANAHKSTAVYFSSVASLLGSAGQFNYAAANGAMDFIARSRRRLGVDEVSIQFGPWAEGGMAVRHSDTLRRLREMGMAALSADEGASVLRASLQRAVTCVAALSLRTLAANAVHLKNQLLFEHRSASAPTRMTQPSKKYIVKEDLAIRDIDVERKLSSAVAAALGRVVDRDAPLMQAGIDSLSAMDLTSAASSMFDVDLPSTVLFDHPTIASASREITRLRFDVHDQPCAKVVTSQRTPGSNVRQRAFAAPRIVSQAGEMSRRALDRDTVQRIDPEREAAIFLGAPSAFCGFTLSYERLVAFDACVIGPTSSSELLHLDPRQRLLIDATAKCVAALKYSVDTHGQCGVYVGCAGKDYSRLLEGLGLERGAFHGVGNETSVVSGRISFVFAINGPALSIDTACSSSLCAVSISLAGFESNVISRAYVAGASLVLTDDMHRVLGGAGMLSPAGRCRSFDEAADGYGRSEGVELLVFAASTKDASAVAVLAGAAVNQDGRSSSLTAPSGSSQEEVIKLATNLCASLNRDRDGKVLHTHGTGTALGDPIEINAAIRALVHSRDPLVLQASKSHCGHAEPAAGAVAIVFAIEHSLRSSIACGICHLRRLNKHVRLANAVAPRIPVPVVLDVNAHVSAFAFQGTNSAIVVAPSDNEMAVMENDMYAITHARRYWPTRAPEVRSVTCSRGARMMFDVSVGCMSFPFVLSRAVERALDDDVVVVSDYVAGCDDGTEYAQITVDKDIIRSSFGCVARAQGLGKASPVAVSFVISYETQMSYALTSKSGAAFGLPIACKCLAVRRSSMRSDGFFSSETCRGVTERHRSDGSMTFLAIGVQRDGCRRRRNVQCIKGRITYSVIDSSLPSVRPVSVRPVSVRSASTAMMLAQTSFSSTRHDHLIGCELEVIFRSGGIGNRQSVQSQLRYLKIDDVSSERSAPVQALVLGGTGALGRIICRRLLGDVIACSRVGRSWDTRPNSYSMEVLRCDHSLREDAFVSQVSPRLALHSGGVLADATLQNQRTHGIARVFAPKIVASTNAHKSESPCRSVLFSSIAALVAPFAQANYASANTALDTFAERSQERGDLVTSVRWGAFQAIGMASCNVDMARDLATYGIAMLSLDAGLDVLRKIMLGAATPAMFVVSPLNVMKRKKHDVGPLTEGTNVSMTPEVCAKVIERIVAELVGSPLPRTAPMMAAGLDSVSSVELLSAVERKFDVVVPSTLAFDYPSIDAMAAFVSCTLNKNAENNACDSAINSLKFAHREKQSHLYAHSRSGRVFTGDDNDSALISDRSIGTTCIPLWRWNIDESLGLELPVRFAACLSDIDTFDRAVFSVSAPEAMAMDPQQRGVLERVCACRPGDLSDSAVGVYVGIQHFEYALLDVSGELGSHAATGRALSVCAGRVSYIFGFTESSLAVDTACSASLVTVHLALMDEARASAHACVGINFILTRKTCDAARAAGMLASDGRCKAIDATADGYGRGEAVACVVLARDSRGCVAFVVLGGACAQDGRSSALTAPNGPAQRRVIADAWQLLQCAKDVVRYVSMHGTGTALGDPIECSSLKDIYHERSQGDTINLLASKSAVSHAEAAAGSVGMFHLVACFASNATPSIVGLRTINPHVALSDILRAPRQMAAAVMPCDGETIAGCSAFAFMGTNAHIVLRKATDALPVRQFAFERESLWPTFVPTGCFTLGRVTCLPSPMRDIMEVCVTNFREYVTCITFARLACDCARVCNGVGRRGFRRNTAQQIVVYSSVTDFPSADFTLRMRLSGEMRMDAIGAKCQLGFTAMNAPGGRGCLIRWSKYVEKRSHVVMLRCANTSFNAFSVVSRETLCGAAVYHSNSIEDANMVFTAASKESFSRHDVHGAATETMHGCNVARPSPSSPVYYSSRGPSTPSQSKLPPGVGQKAKTDVGPIVYGVLREIFGQDVDPASDLASRGIDSIGAIELATTLKRKLMIEGSADMSALATLPTPGAIVSFITDTFFSPKDFRATQLAVGATERAKQIKTLKTNDRSPALFLGAPAFGDGPLAYYKLTNALNLGAHPCRTLERDVTEQPWPQVSLDHADEIMRLQSEGAIVLGGHSLGGVLAIETALAIERCGREVASIFLFDAPHPVQFKSDWNDIPAAIDEEESTGLTYMEVALTSFHFDTVAAGWDGMTREEKYALFESVAFQALGREFNAKTLDEDISKGPYAAQWNSGMEQMEDGSIDSGSWWMLRGGEAAVEPTKTFSRVAAKVVHYKAGLESSALFETELEFKDTKGEVDGVSRSVGGYVWALACDHVEVVRCRGSHMNLMTSEAEGGDLNDTIGPHVRRALNTIWEDIAVDRIDASATPWRSRVWHQGLGLWMSASPELDDVSLDDVSMNERSLSSNNAILRAVDSIDSFDCAVFGLNRLAWECNDTTAQVWIVADLLQDVDSWSHACFASTLPCVAVHVPLRALDAIATMNEIRASIAARCVRSVRRANGVDAVGARFHRPLIVASSSSGGELEALAFEIARQLKRRGETTVAVVFGASSRSNTTPTLQALELLNDDPTVAVNRHATAVTDSVLRLTAQCALRRPLTLRADAWRAEICREIALTESSFALARDAFHPSVVVARDYDEYLGNA</sequence>
<dbReference type="SMART" id="SM00826">
    <property type="entry name" value="PKS_DH"/>
    <property type="match status" value="1"/>
</dbReference>
<dbReference type="GO" id="GO:0004312">
    <property type="term" value="F:fatty acid synthase activity"/>
    <property type="evidence" value="ECO:0007669"/>
    <property type="project" value="TreeGrafter"/>
</dbReference>
<dbReference type="InterPro" id="IPR018201">
    <property type="entry name" value="Ketoacyl_synth_AS"/>
</dbReference>
<evidence type="ECO:0000256" key="5">
    <source>
        <dbReference type="PROSITE-ProRule" id="PRU01363"/>
    </source>
</evidence>
<name>A0A090M820_OSTTA</name>
<reference evidence="11" key="1">
    <citation type="journal article" date="2006" name="Proc. Natl. Acad. Sci. U.S.A.">
        <title>Genome analysis of the smallest free-living eukaryote Ostreococcus tauri unveils many unique features.</title>
        <authorList>
            <person name="Derelle E."/>
            <person name="Ferraz C."/>
            <person name="Rombauts S."/>
            <person name="Rouze P."/>
            <person name="Worden A.Z."/>
            <person name="Robbens S."/>
            <person name="Partensky F."/>
            <person name="Degroeve S."/>
            <person name="Echeynie S."/>
            <person name="Cooke R."/>
            <person name="Saeys Y."/>
            <person name="Wuyts J."/>
            <person name="Jabbari K."/>
            <person name="Bowler C."/>
            <person name="Panaud O."/>
            <person name="Piegu B."/>
            <person name="Ball S.G."/>
            <person name="Ral J.-P."/>
            <person name="Bouget F.-Y."/>
            <person name="Piganeau G."/>
            <person name="De Baets B."/>
            <person name="Picard A."/>
            <person name="Delseny M."/>
            <person name="Demaille J."/>
            <person name="Van de Peer Y."/>
            <person name="Moreau H."/>
        </authorList>
    </citation>
    <scope>NUCLEOTIDE SEQUENCE [LARGE SCALE GENOMIC DNA]</scope>
    <source>
        <strain evidence="11">OTTH 0595 / CCAP 157/2 / RCC745</strain>
    </source>
</reference>
<dbReference type="Pfam" id="PF00975">
    <property type="entry name" value="Thioesterase"/>
    <property type="match status" value="1"/>
</dbReference>
<dbReference type="SMART" id="SM00825">
    <property type="entry name" value="PKS_KS"/>
    <property type="match status" value="5"/>
</dbReference>
<feature type="region of interest" description="Disordered" evidence="6">
    <location>
        <begin position="6555"/>
        <end position="6580"/>
    </location>
</feature>
<feature type="region of interest" description="N-terminal hotdog fold" evidence="5">
    <location>
        <begin position="4192"/>
        <end position="4310"/>
    </location>
</feature>
<dbReference type="EMBL" id="CAID01000002">
    <property type="protein sequence ID" value="CEG01183.1"/>
    <property type="molecule type" value="Genomic_DNA"/>
</dbReference>
<feature type="compositionally biased region" description="Low complexity" evidence="6">
    <location>
        <begin position="6555"/>
        <end position="6567"/>
    </location>
</feature>
<dbReference type="InterPro" id="IPR036736">
    <property type="entry name" value="ACP-like_sf"/>
</dbReference>
<dbReference type="PROSITE" id="PS52004">
    <property type="entry name" value="KS3_2"/>
    <property type="match status" value="5"/>
</dbReference>
<dbReference type="Pfam" id="PF00109">
    <property type="entry name" value="ketoacyl-synt"/>
    <property type="match status" value="5"/>
</dbReference>
<dbReference type="InterPro" id="IPR025110">
    <property type="entry name" value="AMP-bd_C"/>
</dbReference>
<dbReference type="InterPro" id="IPR006162">
    <property type="entry name" value="Ppantetheine_attach_site"/>
</dbReference>
<dbReference type="Gene3D" id="3.30.300.30">
    <property type="match status" value="1"/>
</dbReference>
<dbReference type="InterPro" id="IPR014030">
    <property type="entry name" value="Ketoacyl_synth_N"/>
</dbReference>
<dbReference type="Gene3D" id="3.40.50.720">
    <property type="entry name" value="NAD(P)-binding Rossmann-like Domain"/>
    <property type="match status" value="5"/>
</dbReference>
<feature type="region of interest" description="C-terminal hotdog fold" evidence="5">
    <location>
        <begin position="4328"/>
        <end position="4493"/>
    </location>
</feature>
<dbReference type="PANTHER" id="PTHR43775">
    <property type="entry name" value="FATTY ACID SYNTHASE"/>
    <property type="match status" value="1"/>
</dbReference>
<comment type="caution">
    <text evidence="10">The sequence shown here is derived from an EMBL/GenBank/DDBJ whole genome shotgun (WGS) entry which is preliminary data.</text>
</comment>
<dbReference type="Pfam" id="PF00550">
    <property type="entry name" value="PP-binding"/>
    <property type="match status" value="6"/>
</dbReference>
<dbReference type="InterPro" id="IPR016039">
    <property type="entry name" value="Thiolase-like"/>
</dbReference>
<accession>A0A090M820</accession>
<dbReference type="SUPFAM" id="SSF47336">
    <property type="entry name" value="ACP-like"/>
    <property type="match status" value="6"/>
</dbReference>
<evidence type="ECO:0000259" key="9">
    <source>
        <dbReference type="PROSITE" id="PS52019"/>
    </source>
</evidence>
<dbReference type="SUPFAM" id="SSF56801">
    <property type="entry name" value="Acetyl-CoA synthetase-like"/>
    <property type="match status" value="1"/>
</dbReference>
<organism evidence="10 11">
    <name type="scientific">Ostreococcus tauri</name>
    <name type="common">Marine green alga</name>
    <dbReference type="NCBI Taxonomy" id="70448"/>
    <lineage>
        <taxon>Eukaryota</taxon>
        <taxon>Viridiplantae</taxon>
        <taxon>Chlorophyta</taxon>
        <taxon>Mamiellophyceae</taxon>
        <taxon>Mamiellales</taxon>
        <taxon>Bathycoccaceae</taxon>
        <taxon>Ostreococcus</taxon>
    </lineage>
</organism>
<feature type="domain" description="PKS/mFAS DH" evidence="9">
    <location>
        <begin position="4192"/>
        <end position="4493"/>
    </location>
</feature>
<evidence type="ECO:0000256" key="6">
    <source>
        <dbReference type="SAM" id="MobiDB-lite"/>
    </source>
</evidence>
<reference evidence="10 11" key="2">
    <citation type="journal article" date="2014" name="BMC Genomics">
        <title>An improved genome of the model marine alga Ostreococcus tauri unfolds by assessing Illumina de novo assemblies.</title>
        <authorList>
            <person name="Blanc-Mathieu R."/>
            <person name="Verhelst B."/>
            <person name="Derelle E."/>
            <person name="Rombauts S."/>
            <person name="Bouget F.Y."/>
            <person name="Carre I."/>
            <person name="Chateau A."/>
            <person name="Eyre-Walker A."/>
            <person name="Grimsley N."/>
            <person name="Moreau H."/>
            <person name="Piegu B."/>
            <person name="Rivals E."/>
            <person name="Schackwitz W."/>
            <person name="Van de Peer Y."/>
            <person name="Piganeau G."/>
        </authorList>
    </citation>
    <scope>NUCLEOTIDE SEQUENCE [LARGE SCALE GENOMIC DNA]</scope>
    <source>
        <strain evidence="11">OTTH 0595 / CCAP 157/2 / RCC745</strain>
    </source>
</reference>
<dbReference type="STRING" id="70448.A0A090M820"/>
<feature type="domain" description="Carrier" evidence="7">
    <location>
        <begin position="5838"/>
        <end position="5913"/>
    </location>
</feature>
<evidence type="ECO:0000256" key="3">
    <source>
        <dbReference type="ARBA" id="ARBA00022679"/>
    </source>
</evidence>
<dbReference type="InterPro" id="IPR001031">
    <property type="entry name" value="Thioesterase"/>
</dbReference>
<dbReference type="Pfam" id="PF02801">
    <property type="entry name" value="Ketoacyl-synt_C"/>
    <property type="match status" value="5"/>
</dbReference>
<dbReference type="InterPro" id="IPR014031">
    <property type="entry name" value="Ketoacyl_synth_C"/>
</dbReference>
<dbReference type="Pfam" id="PF13193">
    <property type="entry name" value="AMP-binding_C"/>
    <property type="match status" value="1"/>
</dbReference>
<dbReference type="CDD" id="cd05274">
    <property type="entry name" value="KR_FAS_SDR_x"/>
    <property type="match status" value="1"/>
</dbReference>
<dbReference type="InterPro" id="IPR020807">
    <property type="entry name" value="PKS_DH"/>
</dbReference>
<keyword evidence="1" id="KW-0596">Phosphopantetheine</keyword>
<evidence type="ECO:0000313" key="11">
    <source>
        <dbReference type="Proteomes" id="UP000009170"/>
    </source>
</evidence>
<feature type="domain" description="Carrier" evidence="7">
    <location>
        <begin position="2567"/>
        <end position="2641"/>
    </location>
</feature>
<dbReference type="Pfam" id="PF00501">
    <property type="entry name" value="AMP-binding"/>
    <property type="match status" value="1"/>
</dbReference>
<dbReference type="CDD" id="cd00833">
    <property type="entry name" value="PKS"/>
    <property type="match status" value="5"/>
</dbReference>
<dbReference type="GO" id="GO:0031177">
    <property type="term" value="F:phosphopantetheine binding"/>
    <property type="evidence" value="ECO:0007669"/>
    <property type="project" value="InterPro"/>
</dbReference>
<dbReference type="Pfam" id="PF08659">
    <property type="entry name" value="KR"/>
    <property type="match status" value="5"/>
</dbReference>
<feature type="domain" description="Ketosynthase family 3 (KS3)" evidence="8">
    <location>
        <begin position="1460"/>
        <end position="1851"/>
    </location>
</feature>
<evidence type="ECO:0000256" key="2">
    <source>
        <dbReference type="ARBA" id="ARBA00022553"/>
    </source>
</evidence>
<keyword evidence="4" id="KW-0677">Repeat</keyword>
<dbReference type="Proteomes" id="UP000009170">
    <property type="component" value="Unassembled WGS sequence"/>
</dbReference>
<dbReference type="InterPro" id="IPR045851">
    <property type="entry name" value="AMP-bd_C_sf"/>
</dbReference>
<dbReference type="InterPro" id="IPR029058">
    <property type="entry name" value="AB_hydrolase_fold"/>
</dbReference>
<dbReference type="InterPro" id="IPR049900">
    <property type="entry name" value="PKS_mFAS_DH"/>
</dbReference>
<feature type="domain" description="Carrier" evidence="7">
    <location>
        <begin position="1374"/>
        <end position="1449"/>
    </location>
</feature>
<dbReference type="PROSITE" id="PS00455">
    <property type="entry name" value="AMP_BINDING"/>
    <property type="match status" value="1"/>
</dbReference>
<dbReference type="SMART" id="SM01294">
    <property type="entry name" value="PKS_PP_betabranch"/>
    <property type="match status" value="1"/>
</dbReference>
<dbReference type="InterPro" id="IPR020806">
    <property type="entry name" value="PKS_PP-bd"/>
</dbReference>
<dbReference type="RefSeq" id="XP_022840827.1">
    <property type="nucleotide sequence ID" value="XM_022985146.1"/>
</dbReference>
<keyword evidence="11" id="KW-1185">Reference proteome</keyword>
<dbReference type="OrthoDB" id="512482at2759"/>
<feature type="domain" description="Ketosynthase family 3 (KS3)" evidence="8">
    <location>
        <begin position="2662"/>
        <end position="3066"/>
    </location>
</feature>
<dbReference type="SMART" id="SM00822">
    <property type="entry name" value="PKS_KR"/>
    <property type="match status" value="1"/>
</dbReference>
<dbReference type="Pfam" id="PF14765">
    <property type="entry name" value="PS-DH"/>
    <property type="match status" value="1"/>
</dbReference>
<gene>
    <name evidence="10" type="ORF">OT_ostta02g04200</name>
</gene>
<dbReference type="PROSITE" id="PS00606">
    <property type="entry name" value="KS3_1"/>
    <property type="match status" value="2"/>
</dbReference>
<dbReference type="GO" id="GO:0044550">
    <property type="term" value="P:secondary metabolite biosynthetic process"/>
    <property type="evidence" value="ECO:0007669"/>
    <property type="project" value="UniProtKB-ARBA"/>
</dbReference>
<dbReference type="Gene3D" id="1.10.1200.10">
    <property type="entry name" value="ACP-like"/>
    <property type="match status" value="6"/>
</dbReference>
<dbReference type="InterPro" id="IPR020845">
    <property type="entry name" value="AMP-binding_CS"/>
</dbReference>
<dbReference type="Gene3D" id="3.40.47.10">
    <property type="match status" value="5"/>
</dbReference>
<evidence type="ECO:0000313" key="10">
    <source>
        <dbReference type="EMBL" id="CEG01183.1"/>
    </source>
</evidence>
<dbReference type="InterPro" id="IPR042099">
    <property type="entry name" value="ANL_N_sf"/>
</dbReference>
<dbReference type="InterPro" id="IPR050091">
    <property type="entry name" value="PKS_NRPS_Biosynth_Enz"/>
</dbReference>
<evidence type="ECO:0000259" key="7">
    <source>
        <dbReference type="PROSITE" id="PS50075"/>
    </source>
</evidence>
<dbReference type="InterPro" id="IPR036291">
    <property type="entry name" value="NAD(P)-bd_dom_sf"/>
</dbReference>
<dbReference type="PROSITE" id="PS00012">
    <property type="entry name" value="PHOSPHOPANTETHEINE"/>
    <property type="match status" value="3"/>
</dbReference>
<dbReference type="SMART" id="SM00823">
    <property type="entry name" value="PKS_PP"/>
    <property type="match status" value="6"/>
</dbReference>
<feature type="domain" description="Ketosynthase family 3 (KS3)" evidence="8">
    <location>
        <begin position="5934"/>
        <end position="6337"/>
    </location>
</feature>
<dbReference type="SUPFAM" id="SSF53474">
    <property type="entry name" value="alpha/beta-Hydrolases"/>
    <property type="match status" value="1"/>
</dbReference>
<dbReference type="SUPFAM" id="SSF51735">
    <property type="entry name" value="NAD(P)-binding Rossmann-fold domains"/>
    <property type="match status" value="6"/>
</dbReference>